<feature type="domain" description="Outer membrane protein beta-barrel" evidence="2">
    <location>
        <begin position="6"/>
        <end position="157"/>
    </location>
</feature>
<evidence type="ECO:0000313" key="3">
    <source>
        <dbReference type="EMBL" id="OGI48711.1"/>
    </source>
</evidence>
<dbReference type="InterPro" id="IPR027385">
    <property type="entry name" value="Beta-barrel_OMP"/>
</dbReference>
<dbReference type="EMBL" id="MFSU01000021">
    <property type="protein sequence ID" value="OGI48711.1"/>
    <property type="molecule type" value="Genomic_DNA"/>
</dbReference>
<reference evidence="3 4" key="1">
    <citation type="journal article" date="2016" name="Nat. Commun.">
        <title>Thousands of microbial genomes shed light on interconnected biogeochemical processes in an aquifer system.</title>
        <authorList>
            <person name="Anantharaman K."/>
            <person name="Brown C.T."/>
            <person name="Hug L.A."/>
            <person name="Sharon I."/>
            <person name="Castelle C.J."/>
            <person name="Probst A.J."/>
            <person name="Thomas B.C."/>
            <person name="Singh A."/>
            <person name="Wilkins M.J."/>
            <person name="Karaoz U."/>
            <person name="Brodie E.L."/>
            <person name="Williams K.H."/>
            <person name="Hubbard S.S."/>
            <person name="Banfield J.F."/>
        </authorList>
    </citation>
    <scope>NUCLEOTIDE SEQUENCE [LARGE SCALE GENOMIC DNA]</scope>
</reference>
<evidence type="ECO:0000259" key="2">
    <source>
        <dbReference type="Pfam" id="PF13505"/>
    </source>
</evidence>
<dbReference type="SUPFAM" id="SSF56925">
    <property type="entry name" value="OMPA-like"/>
    <property type="match status" value="1"/>
</dbReference>
<dbReference type="Pfam" id="PF13505">
    <property type="entry name" value="OMP_b-brl"/>
    <property type="match status" value="1"/>
</dbReference>
<evidence type="ECO:0000313" key="4">
    <source>
        <dbReference type="Proteomes" id="UP000178885"/>
    </source>
</evidence>
<dbReference type="AlphaFoldDB" id="A0A1F6TUB2"/>
<evidence type="ECO:0000256" key="1">
    <source>
        <dbReference type="ARBA" id="ARBA00022729"/>
    </source>
</evidence>
<dbReference type="Gene3D" id="2.40.160.20">
    <property type="match status" value="1"/>
</dbReference>
<accession>A0A1F6TUB2</accession>
<name>A0A1F6TUB2_9PROT</name>
<dbReference type="Proteomes" id="UP000178885">
    <property type="component" value="Unassembled WGS sequence"/>
</dbReference>
<sequence>MSFLTAVHAAEDSYYGVKAGFMMPDGAGMDDAINVGVVVGAPLTELKRSGAGIEGSISVEGEFTMTLVKGDINISIPPFPAVSGDWDVMTLGGFGVFRSAAMNKFYFKAKAGMVYSDTDFSISGVSGSGSDTDIVIGLGGGYKLGKRENVEVELTLLNDMDFLSVAYHF</sequence>
<keyword evidence="1" id="KW-0732">Signal</keyword>
<protein>
    <recommendedName>
        <fullName evidence="2">Outer membrane protein beta-barrel domain-containing protein</fullName>
    </recommendedName>
</protein>
<dbReference type="InterPro" id="IPR011250">
    <property type="entry name" value="OMP/PagP_B-barrel"/>
</dbReference>
<comment type="caution">
    <text evidence="3">The sequence shown here is derived from an EMBL/GenBank/DDBJ whole genome shotgun (WGS) entry which is preliminary data.</text>
</comment>
<organism evidence="3 4">
    <name type="scientific">Candidatus Muproteobacteria bacterium RBG_16_65_34</name>
    <dbReference type="NCBI Taxonomy" id="1817760"/>
    <lineage>
        <taxon>Bacteria</taxon>
        <taxon>Pseudomonadati</taxon>
        <taxon>Pseudomonadota</taxon>
        <taxon>Candidatus Muproteobacteria</taxon>
    </lineage>
</organism>
<proteinExistence type="predicted"/>
<gene>
    <name evidence="3" type="ORF">A2151_05405</name>
</gene>